<name>V4KZH3_EUTSA</name>
<dbReference type="KEGG" id="eus:EUTSA_v10007600mg"/>
<dbReference type="Pfam" id="PF08387">
    <property type="entry name" value="FBD"/>
    <property type="match status" value="1"/>
</dbReference>
<dbReference type="EMBL" id="KI517683">
    <property type="protein sequence ID" value="ESQ35442.1"/>
    <property type="molecule type" value="Genomic_DNA"/>
</dbReference>
<dbReference type="OMA" id="SPYLEFM"/>
<evidence type="ECO:0000313" key="3">
    <source>
        <dbReference type="Proteomes" id="UP000030689"/>
    </source>
</evidence>
<dbReference type="PANTHER" id="PTHR31900:SF33">
    <property type="entry name" value="PROTEIN WITH RNI-LIKE_FBD-LIKE DOMAIN"/>
    <property type="match status" value="1"/>
</dbReference>
<feature type="domain" description="F-box" evidence="1">
    <location>
        <begin position="4"/>
        <end position="40"/>
    </location>
</feature>
<dbReference type="InterPro" id="IPR032675">
    <property type="entry name" value="LRR_dom_sf"/>
</dbReference>
<dbReference type="SMART" id="SM00579">
    <property type="entry name" value="FBD"/>
    <property type="match status" value="1"/>
</dbReference>
<dbReference type="Proteomes" id="UP000030689">
    <property type="component" value="Unassembled WGS sequence"/>
</dbReference>
<dbReference type="AlphaFoldDB" id="V4KZH3"/>
<organism evidence="2 3">
    <name type="scientific">Eutrema salsugineum</name>
    <name type="common">Saltwater cress</name>
    <name type="synonym">Sisymbrium salsugineum</name>
    <dbReference type="NCBI Taxonomy" id="72664"/>
    <lineage>
        <taxon>Eukaryota</taxon>
        <taxon>Viridiplantae</taxon>
        <taxon>Streptophyta</taxon>
        <taxon>Embryophyta</taxon>
        <taxon>Tracheophyta</taxon>
        <taxon>Spermatophyta</taxon>
        <taxon>Magnoliopsida</taxon>
        <taxon>eudicotyledons</taxon>
        <taxon>Gunneridae</taxon>
        <taxon>Pentapetalae</taxon>
        <taxon>rosids</taxon>
        <taxon>malvids</taxon>
        <taxon>Brassicales</taxon>
        <taxon>Brassicaceae</taxon>
        <taxon>Eutremeae</taxon>
        <taxon>Eutrema</taxon>
    </lineage>
</organism>
<dbReference type="Pfam" id="PF24758">
    <property type="entry name" value="LRR_At5g56370"/>
    <property type="match status" value="1"/>
</dbReference>
<protein>
    <recommendedName>
        <fullName evidence="1">F-box domain-containing protein</fullName>
    </recommendedName>
</protein>
<dbReference type="InterPro" id="IPR006566">
    <property type="entry name" value="FBD"/>
</dbReference>
<dbReference type="Gramene" id="ESQ35442">
    <property type="protein sequence ID" value="ESQ35442"/>
    <property type="gene ID" value="EUTSA_v10007600mg"/>
</dbReference>
<dbReference type="PANTHER" id="PTHR31900">
    <property type="entry name" value="F-BOX/RNI SUPERFAMILY PROTEIN-RELATED"/>
    <property type="match status" value="1"/>
</dbReference>
<accession>V4KZH3</accession>
<dbReference type="InterPro" id="IPR055411">
    <property type="entry name" value="LRR_FXL15/At3g58940/PEG3-like"/>
</dbReference>
<dbReference type="STRING" id="72664.V4KZH3"/>
<dbReference type="InterPro" id="IPR001810">
    <property type="entry name" value="F-box_dom"/>
</dbReference>
<dbReference type="SUPFAM" id="SSF81383">
    <property type="entry name" value="F-box domain"/>
    <property type="match status" value="1"/>
</dbReference>
<dbReference type="Gene3D" id="3.80.10.10">
    <property type="entry name" value="Ribonuclease Inhibitor"/>
    <property type="match status" value="1"/>
</dbReference>
<dbReference type="PROSITE" id="PS50181">
    <property type="entry name" value="FBOX"/>
    <property type="match status" value="1"/>
</dbReference>
<sequence>MPGFDRISELPEFLLTQILSYLPTKDSVKTSVLATRWKNLWLNVPVLDIDCSDFPYKNNQVFFSFIDKFLEINQSRLPKVKIKCMTEEIFGIQDRIGEAINRGTQHLDVESSTFYVDPDTLLYPCVEYMPLNLYTSKTLVSLKLSYSGLEDPGFVSMPCLKSITFEQVQLRANENLEKIILGCPVLEELTLLRDIDGNFQDHDDPFLRVKSWSLKRFIVPLSRDGCDSRGDFTLEIDAPGLEHMSLREDHFDRIVVKNLTSLFMVDLDVKFLVKFGTFFSPGDLSKRKEIRDFLTGISRVGHMIISTKTVKALTLYSKGGMIPKFNNLHRLEAEFPGDLLQVLPALLESCPNLKHLTLTVVYTEENEVFELRDVPRCFLSTLECVEIKRVHEWEEKEMKVATYFLENAAVLKKLILSVTDYPRYVSDSEIYEELCKVTKRSPSCRIILDWELC</sequence>
<dbReference type="InterPro" id="IPR050232">
    <property type="entry name" value="FBL13/AtMIF1-like"/>
</dbReference>
<dbReference type="CDD" id="cd22160">
    <property type="entry name" value="F-box_AtFBL13-like"/>
    <property type="match status" value="1"/>
</dbReference>
<dbReference type="SUPFAM" id="SSF52047">
    <property type="entry name" value="RNI-like"/>
    <property type="match status" value="1"/>
</dbReference>
<evidence type="ECO:0000313" key="2">
    <source>
        <dbReference type="EMBL" id="ESQ35442.1"/>
    </source>
</evidence>
<dbReference type="OrthoDB" id="612216at2759"/>
<proteinExistence type="predicted"/>
<gene>
    <name evidence="2" type="ORF">EUTSA_v10007600mg</name>
</gene>
<reference evidence="2 3" key="1">
    <citation type="journal article" date="2013" name="Front. Plant Sci.">
        <title>The Reference Genome of the Halophytic Plant Eutrema salsugineum.</title>
        <authorList>
            <person name="Yang R."/>
            <person name="Jarvis D.E."/>
            <person name="Chen H."/>
            <person name="Beilstein M.A."/>
            <person name="Grimwood J."/>
            <person name="Jenkins J."/>
            <person name="Shu S."/>
            <person name="Prochnik S."/>
            <person name="Xin M."/>
            <person name="Ma C."/>
            <person name="Schmutz J."/>
            <person name="Wing R.A."/>
            <person name="Mitchell-Olds T."/>
            <person name="Schumaker K.S."/>
            <person name="Wang X."/>
        </authorList>
    </citation>
    <scope>NUCLEOTIDE SEQUENCE [LARGE SCALE GENOMIC DNA]</scope>
</reference>
<evidence type="ECO:0000259" key="1">
    <source>
        <dbReference type="PROSITE" id="PS50181"/>
    </source>
</evidence>
<dbReference type="InterPro" id="IPR036047">
    <property type="entry name" value="F-box-like_dom_sf"/>
</dbReference>
<dbReference type="Pfam" id="PF00646">
    <property type="entry name" value="F-box"/>
    <property type="match status" value="1"/>
</dbReference>
<dbReference type="InterPro" id="IPR053781">
    <property type="entry name" value="F-box_AtFBL13-like"/>
</dbReference>
<keyword evidence="3" id="KW-1185">Reference proteome</keyword>